<dbReference type="InterPro" id="IPR036526">
    <property type="entry name" value="C-N_Hydrolase_sf"/>
</dbReference>
<dbReference type="OrthoDB" id="9760188at2"/>
<evidence type="ECO:0008006" key="5">
    <source>
        <dbReference type="Google" id="ProtNLM"/>
    </source>
</evidence>
<dbReference type="RefSeq" id="WP_153404987.1">
    <property type="nucleotide sequence ID" value="NZ_WIVT01000020.1"/>
</dbReference>
<evidence type="ECO:0000313" key="2">
    <source>
        <dbReference type="EMBL" id="MQU17956.1"/>
    </source>
</evidence>
<dbReference type="Proteomes" id="UP000443000">
    <property type="component" value="Unassembled WGS sequence"/>
</dbReference>
<dbReference type="SUPFAM" id="SSF56317">
    <property type="entry name" value="Carbon-nitrogen hydrolase"/>
    <property type="match status" value="1"/>
</dbReference>
<reference evidence="3 4" key="1">
    <citation type="submission" date="2019-10" db="EMBL/GenBank/DDBJ databases">
        <title>Evaluation of single-gene subtyping targets for Pseudomonas.</title>
        <authorList>
            <person name="Reichler S.J."/>
            <person name="Orsi R.H."/>
            <person name="Wiedmann M."/>
            <person name="Martin N.H."/>
            <person name="Murphy S.I."/>
        </authorList>
    </citation>
    <scope>NUCLEOTIDE SEQUENCE [LARGE SCALE GENOMIC DNA]</scope>
    <source>
        <strain evidence="1 4">FSL R10-0802</strain>
        <strain evidence="2 3">FSL R10-1594</strain>
    </source>
</reference>
<dbReference type="EMBL" id="WIWP01000013">
    <property type="protein sequence ID" value="MQT26169.1"/>
    <property type="molecule type" value="Genomic_DNA"/>
</dbReference>
<evidence type="ECO:0000313" key="1">
    <source>
        <dbReference type="EMBL" id="MQT26169.1"/>
    </source>
</evidence>
<organism evidence="2 3">
    <name type="scientific">Pseudomonas helleri</name>
    <dbReference type="NCBI Taxonomy" id="1608996"/>
    <lineage>
        <taxon>Bacteria</taxon>
        <taxon>Pseudomonadati</taxon>
        <taxon>Pseudomonadota</taxon>
        <taxon>Gammaproteobacteria</taxon>
        <taxon>Pseudomonadales</taxon>
        <taxon>Pseudomonadaceae</taxon>
        <taxon>Pseudomonas</taxon>
    </lineage>
</organism>
<keyword evidence="4" id="KW-1185">Reference proteome</keyword>
<dbReference type="Gene3D" id="3.60.110.10">
    <property type="entry name" value="Carbon-nitrogen hydrolase"/>
    <property type="match status" value="1"/>
</dbReference>
<accession>A0A6G1W577</accession>
<comment type="caution">
    <text evidence="2">The sequence shown here is derived from an EMBL/GenBank/DDBJ whole genome shotgun (WGS) entry which is preliminary data.</text>
</comment>
<proteinExistence type="predicted"/>
<dbReference type="EMBL" id="WIVT01000020">
    <property type="protein sequence ID" value="MQU17956.1"/>
    <property type="molecule type" value="Genomic_DNA"/>
</dbReference>
<dbReference type="AlphaFoldDB" id="A0A6G1W577"/>
<gene>
    <name evidence="2" type="ORF">GHN41_16085</name>
    <name evidence="1" type="ORF">GHN94_10065</name>
</gene>
<name>A0A6G1W577_9PSED</name>
<dbReference type="Proteomes" id="UP000713985">
    <property type="component" value="Unassembled WGS sequence"/>
</dbReference>
<evidence type="ECO:0000313" key="3">
    <source>
        <dbReference type="Proteomes" id="UP000443000"/>
    </source>
</evidence>
<protein>
    <recommendedName>
        <fullName evidence="5">Carbon-nitrogen hydrolase family protein</fullName>
    </recommendedName>
</protein>
<sequence length="163" mass="17145">MIEALVFHPDGTQALYSKQHLHLHLHPGEESVITAGTGGETLTIDNRAIALAICVDAMQSSHRANACKAGADIYAPGVLISPASYAAESQQLADYAKSDRMMVLLANHGGSSGGWQCAGRSAIWSSSGELISAAKGQGQWLVIAQENELGEWTGKVINAGFEI</sequence>
<evidence type="ECO:0000313" key="4">
    <source>
        <dbReference type="Proteomes" id="UP000713985"/>
    </source>
</evidence>